<dbReference type="AlphaFoldDB" id="G0U238"/>
<organism evidence="2">
    <name type="scientific">Trypanosoma vivax (strain Y486)</name>
    <dbReference type="NCBI Taxonomy" id="1055687"/>
    <lineage>
        <taxon>Eukaryota</taxon>
        <taxon>Discoba</taxon>
        <taxon>Euglenozoa</taxon>
        <taxon>Kinetoplastea</taxon>
        <taxon>Metakinetoplastina</taxon>
        <taxon>Trypanosomatida</taxon>
        <taxon>Trypanosomatidae</taxon>
        <taxon>Trypanosoma</taxon>
        <taxon>Duttonella</taxon>
    </lineage>
</organism>
<dbReference type="EMBL" id="HE573025">
    <property type="protein sequence ID" value="CCC50341.1"/>
    <property type="molecule type" value="Genomic_DNA"/>
</dbReference>
<accession>G0U238</accession>
<evidence type="ECO:0000313" key="2">
    <source>
        <dbReference type="EMBL" id="CCC50341.1"/>
    </source>
</evidence>
<sequence>AQPMKFPLGNGLEANVSSSFCLPAWCGTKVENVAVQRTDSVKPHAAASGTDAEACIPHVDSAATSLALVTPPCTAPMSCVASLMTTDRAPTSVYLKTWNELHHRLQSVSLPLLLSSPDKFGLFSVAEVDQALCVLAEALQAVDSITRSTGLRMEHLFPAELVAALWRALPRFYDLLKRPPKEEKARCFGMMRRTARFNSRSLMKAFRTSRRALAVRTSDLASRFPMPLLIQLLVLMEYCGAISDDIIGPIGKQLLERHSMTSTGRDCWQHVSTNHLLSARFISSPVDTQLTLLDGDTAVGFACLLGRAQIVNHFHLHRLLHTIILPSVLPALEACKPTRDAMLELTACYIRYAVSGRAVTQLTELWGPYLAQMDLQQCAELLCIIGGRSRVSWKSKITTVISLGKRAAMGAEEDYFLLVNLVLERAVVLCSGIAQPMKTSTDVATTRHSAENCLAVTLARFICSLTLVNTDRWGEVYCIAATSMEHHLDTLPTNDTVSLSKAILKRGSLLPYHPLHRRLVCRLLTDKAALVELSVASVALLSAALMLPPSSPLAATGNVLSRELTAAQIVEPSCALAVFRRHGTKLGLRSFVAGICASNLAELPRRSQERVIAHFTSLVSGIGVSWLARGIAALTAKIPDAVDIVSVQRWFSRFTASDVVRQLDTEHTSMLLNVLGREDYSQVCALAKKAITAHASRLLLKENISTDKVKGLVLALQQSNVLFPFLYSRVCRLLLSNIQRSPYDMLLPLFHVAADEFTRCKHCSGSVFRDVWEGLRRRLMVEAASLLMDADIATALNGFSALDVGDYNLFSVLVHRMWIRFQEIAAHRHASTSPEGAASRLAVPTEASGGNYPMVWVDSVLSTCTPSALAAIVCTLVHVGEGETVYTFMPWILLRLRPCVCDLYPIDVLHLMPALLSMFVIADTPVQETVCTMPTWPREPVDVRLLHAVYDACRELFLRMYEAADGGTGSQDAVLPKSAPPQQEGWSGKVRVSVSTVPSHHFAKLLVALCQSGTHDELVSVACAARVTSRCCAVLPISLLVDVTMALCFHFPPSVHGSVDGLPRQDAATSNAPADIGGAGDVRTGPSTTCDDETVSRNCQFLLPALNALWKRIEELNVAQVHAIVRCLKHYYGDRVDKDFLERLEQHIAAVTEVRQRCVHEDKEEHKVVDAETAITPADLFAS</sequence>
<name>G0U238_TRYVY</name>
<dbReference type="VEuPathDB" id="TriTrypDB:TvY486_0901640"/>
<feature type="region of interest" description="Disordered" evidence="1">
    <location>
        <begin position="1066"/>
        <end position="1087"/>
    </location>
</feature>
<protein>
    <submittedName>
        <fullName evidence="2">Uncharacterized protein</fullName>
    </submittedName>
</protein>
<gene>
    <name evidence="2" type="ORF">TVY486_0901640</name>
</gene>
<proteinExistence type="predicted"/>
<reference evidence="2" key="1">
    <citation type="journal article" date="2012" name="Proc. Natl. Acad. Sci. U.S.A.">
        <title>Antigenic diversity is generated by distinct evolutionary mechanisms in African trypanosome species.</title>
        <authorList>
            <person name="Jackson A.P."/>
            <person name="Berry A."/>
            <person name="Aslett M."/>
            <person name="Allison H.C."/>
            <person name="Burton P."/>
            <person name="Vavrova-Anderson J."/>
            <person name="Brown R."/>
            <person name="Browne H."/>
            <person name="Corton N."/>
            <person name="Hauser H."/>
            <person name="Gamble J."/>
            <person name="Gilderthorp R."/>
            <person name="Marcello L."/>
            <person name="McQuillan J."/>
            <person name="Otto T.D."/>
            <person name="Quail M.A."/>
            <person name="Sanders M.J."/>
            <person name="van Tonder A."/>
            <person name="Ginger M.L."/>
            <person name="Field M.C."/>
            <person name="Barry J.D."/>
            <person name="Hertz-Fowler C."/>
            <person name="Berriman M."/>
        </authorList>
    </citation>
    <scope>NUCLEOTIDE SEQUENCE</scope>
    <source>
        <strain evidence="2">Y486</strain>
    </source>
</reference>
<feature type="non-terminal residue" evidence="2">
    <location>
        <position position="1"/>
    </location>
</feature>
<evidence type="ECO:0000256" key="1">
    <source>
        <dbReference type="SAM" id="MobiDB-lite"/>
    </source>
</evidence>